<evidence type="ECO:0000313" key="3">
    <source>
        <dbReference type="Proteomes" id="UP001501436"/>
    </source>
</evidence>
<evidence type="ECO:0000313" key="2">
    <source>
        <dbReference type="EMBL" id="GAA4914180.1"/>
    </source>
</evidence>
<dbReference type="Proteomes" id="UP001501436">
    <property type="component" value="Unassembled WGS sequence"/>
</dbReference>
<dbReference type="RefSeq" id="WP_345330628.1">
    <property type="nucleotide sequence ID" value="NZ_BAABJI010000002.1"/>
</dbReference>
<organism evidence="2 3">
    <name type="scientific">Mucilaginibacter defluvii</name>
    <dbReference type="NCBI Taxonomy" id="1196019"/>
    <lineage>
        <taxon>Bacteria</taxon>
        <taxon>Pseudomonadati</taxon>
        <taxon>Bacteroidota</taxon>
        <taxon>Sphingobacteriia</taxon>
        <taxon>Sphingobacteriales</taxon>
        <taxon>Sphingobacteriaceae</taxon>
        <taxon>Mucilaginibacter</taxon>
    </lineage>
</organism>
<gene>
    <name evidence="2" type="ORF">GCM10023313_16880</name>
</gene>
<reference evidence="3" key="1">
    <citation type="journal article" date="2019" name="Int. J. Syst. Evol. Microbiol.">
        <title>The Global Catalogue of Microorganisms (GCM) 10K type strain sequencing project: providing services to taxonomists for standard genome sequencing and annotation.</title>
        <authorList>
            <consortium name="The Broad Institute Genomics Platform"/>
            <consortium name="The Broad Institute Genome Sequencing Center for Infectious Disease"/>
            <person name="Wu L."/>
            <person name="Ma J."/>
        </authorList>
    </citation>
    <scope>NUCLEOTIDE SEQUENCE [LARGE SCALE GENOMIC DNA]</scope>
    <source>
        <strain evidence="3">JCM 18283</strain>
    </source>
</reference>
<keyword evidence="1" id="KW-0732">Signal</keyword>
<feature type="chain" id="PRO_5046102339" evidence="1">
    <location>
        <begin position="23"/>
        <end position="166"/>
    </location>
</feature>
<protein>
    <submittedName>
        <fullName evidence="2">DUF4251 domain-containing protein</fullName>
    </submittedName>
</protein>
<feature type="signal peptide" evidence="1">
    <location>
        <begin position="1"/>
        <end position="22"/>
    </location>
</feature>
<keyword evidence="3" id="KW-1185">Reference proteome</keyword>
<dbReference type="EMBL" id="BAABJI010000002">
    <property type="protein sequence ID" value="GAA4914180.1"/>
    <property type="molecule type" value="Genomic_DNA"/>
</dbReference>
<sequence length="166" mass="19045">MKAIIKLLIIAIFSSAVNITYAQNKKAEKKAKQEQAVKSQIDSTKYRFVAQWMNPLGGRQVFLTPANYYDIKIRKDSVIAYLPYFGRVYMNAPVAGEDGGIKFTSTKFDYKITPKKDRWQVTINFKDTRKARRLTMDVFKNGTATANIISDNRDPIYFQGNIDIKI</sequence>
<accession>A0ABP9FY75</accession>
<name>A0ABP9FY75_9SPHI</name>
<proteinExistence type="predicted"/>
<dbReference type="Gene3D" id="2.40.128.410">
    <property type="match status" value="1"/>
</dbReference>
<dbReference type="InterPro" id="IPR025347">
    <property type="entry name" value="DUF4251"/>
</dbReference>
<evidence type="ECO:0000256" key="1">
    <source>
        <dbReference type="SAM" id="SignalP"/>
    </source>
</evidence>
<comment type="caution">
    <text evidence="2">The sequence shown here is derived from an EMBL/GenBank/DDBJ whole genome shotgun (WGS) entry which is preliminary data.</text>
</comment>
<dbReference type="Pfam" id="PF14059">
    <property type="entry name" value="DUF4251"/>
    <property type="match status" value="1"/>
</dbReference>